<evidence type="ECO:0000313" key="3">
    <source>
        <dbReference type="EMBL" id="ELR19174.1"/>
    </source>
</evidence>
<dbReference type="RefSeq" id="XP_004341250.1">
    <property type="nucleotide sequence ID" value="XM_004341202.1"/>
</dbReference>
<feature type="compositionally biased region" description="Basic residues" evidence="1">
    <location>
        <begin position="163"/>
        <end position="174"/>
    </location>
</feature>
<evidence type="ECO:0000313" key="4">
    <source>
        <dbReference type="Proteomes" id="UP000011083"/>
    </source>
</evidence>
<accession>L8H116</accession>
<dbReference type="EMBL" id="KB007934">
    <property type="protein sequence ID" value="ELR19174.1"/>
    <property type="molecule type" value="Genomic_DNA"/>
</dbReference>
<keyword evidence="2" id="KW-0472">Membrane</keyword>
<dbReference type="VEuPathDB" id="AmoebaDB:ACA1_031980"/>
<evidence type="ECO:0000256" key="1">
    <source>
        <dbReference type="SAM" id="MobiDB-lite"/>
    </source>
</evidence>
<reference evidence="3 4" key="1">
    <citation type="journal article" date="2013" name="Genome Biol.">
        <title>Genome of Acanthamoeba castellanii highlights extensive lateral gene transfer and early evolution of tyrosine kinase signaling.</title>
        <authorList>
            <person name="Clarke M."/>
            <person name="Lohan A.J."/>
            <person name="Liu B."/>
            <person name="Lagkouvardos I."/>
            <person name="Roy S."/>
            <person name="Zafar N."/>
            <person name="Bertelli C."/>
            <person name="Schilde C."/>
            <person name="Kianianmomeni A."/>
            <person name="Burglin T.R."/>
            <person name="Frech C."/>
            <person name="Turcotte B."/>
            <person name="Kopec K.O."/>
            <person name="Synnott J.M."/>
            <person name="Choo C."/>
            <person name="Paponov I."/>
            <person name="Finkler A."/>
            <person name="Soon Heng Tan C."/>
            <person name="Hutchins A.P."/>
            <person name="Weinmeier T."/>
            <person name="Rattei T."/>
            <person name="Chu J.S."/>
            <person name="Gimenez G."/>
            <person name="Irimia M."/>
            <person name="Rigden D.J."/>
            <person name="Fitzpatrick D.A."/>
            <person name="Lorenzo-Morales J."/>
            <person name="Bateman A."/>
            <person name="Chiu C.H."/>
            <person name="Tang P."/>
            <person name="Hegemann P."/>
            <person name="Fromm H."/>
            <person name="Raoult D."/>
            <person name="Greub G."/>
            <person name="Miranda-Saavedra D."/>
            <person name="Chen N."/>
            <person name="Nash P."/>
            <person name="Ginger M.L."/>
            <person name="Horn M."/>
            <person name="Schaap P."/>
            <person name="Caler L."/>
            <person name="Loftus B."/>
        </authorList>
    </citation>
    <scope>NUCLEOTIDE SEQUENCE [LARGE SCALE GENOMIC DNA]</scope>
    <source>
        <strain evidence="3 4">Neff</strain>
    </source>
</reference>
<dbReference type="GeneID" id="14919978"/>
<feature type="compositionally biased region" description="Low complexity" evidence="1">
    <location>
        <begin position="109"/>
        <end position="123"/>
    </location>
</feature>
<keyword evidence="4" id="KW-1185">Reference proteome</keyword>
<gene>
    <name evidence="3" type="ORF">ACA1_031980</name>
</gene>
<dbReference type="AlphaFoldDB" id="L8H116"/>
<keyword evidence="2" id="KW-0812">Transmembrane</keyword>
<dbReference type="KEGG" id="acan:ACA1_031980"/>
<evidence type="ECO:0000256" key="2">
    <source>
        <dbReference type="SAM" id="Phobius"/>
    </source>
</evidence>
<proteinExistence type="predicted"/>
<organism evidence="3 4">
    <name type="scientific">Acanthamoeba castellanii (strain ATCC 30010 / Neff)</name>
    <dbReference type="NCBI Taxonomy" id="1257118"/>
    <lineage>
        <taxon>Eukaryota</taxon>
        <taxon>Amoebozoa</taxon>
        <taxon>Discosea</taxon>
        <taxon>Longamoebia</taxon>
        <taxon>Centramoebida</taxon>
        <taxon>Acanthamoebidae</taxon>
        <taxon>Acanthamoeba</taxon>
    </lineage>
</organism>
<protein>
    <recommendedName>
        <fullName evidence="5">Transmembrane protein</fullName>
    </recommendedName>
</protein>
<feature type="compositionally biased region" description="Basic and acidic residues" evidence="1">
    <location>
        <begin position="140"/>
        <end position="162"/>
    </location>
</feature>
<evidence type="ECO:0008006" key="5">
    <source>
        <dbReference type="Google" id="ProtNLM"/>
    </source>
</evidence>
<name>L8H116_ACACF</name>
<sequence>MRSRQRHLKSFAVVTAYQCRSASGLRWYSSAPPQQSPKTRRVLFGLETDASTLLWGGGLLVLGLGSIYGTYYKMQRDERREQRRLERKETRDKIVGTVLDKFGNKTTNASAKSQHAAAETAATQEEEEEDDKRRSATPPTEKKEESVEGQHKAKEGVREKLRSLRHSKRPSSEE</sequence>
<keyword evidence="2" id="KW-1133">Transmembrane helix</keyword>
<feature type="region of interest" description="Disordered" evidence="1">
    <location>
        <begin position="100"/>
        <end position="174"/>
    </location>
</feature>
<dbReference type="Proteomes" id="UP000011083">
    <property type="component" value="Unassembled WGS sequence"/>
</dbReference>
<feature type="transmembrane region" description="Helical" evidence="2">
    <location>
        <begin position="53"/>
        <end position="74"/>
    </location>
</feature>